<dbReference type="PANTHER" id="PTHR37844:SF2">
    <property type="entry name" value="SER_THR PROTEIN PHOSPHATASE SUPERFAMILY (AFU_ORTHOLOGUE AFUA_1G14840)"/>
    <property type="match status" value="1"/>
</dbReference>
<dbReference type="Proteomes" id="UP000414233">
    <property type="component" value="Unassembled WGS sequence"/>
</dbReference>
<evidence type="ECO:0000259" key="1">
    <source>
        <dbReference type="Pfam" id="PF00149"/>
    </source>
</evidence>
<dbReference type="PANTHER" id="PTHR37844">
    <property type="entry name" value="SER/THR PROTEIN PHOSPHATASE SUPERFAMILY (AFU_ORTHOLOGUE AFUA_1G14840)"/>
    <property type="match status" value="1"/>
</dbReference>
<evidence type="ECO:0000313" key="3">
    <source>
        <dbReference type="Proteomes" id="UP000414233"/>
    </source>
</evidence>
<feature type="domain" description="Calcineurin-like phosphoesterase" evidence="1">
    <location>
        <begin position="45"/>
        <end position="250"/>
    </location>
</feature>
<gene>
    <name evidence="2" type="ORF">PTE30175_04417</name>
</gene>
<dbReference type="AlphaFoldDB" id="A0A5E4YH52"/>
<dbReference type="Gene3D" id="3.60.21.10">
    <property type="match status" value="2"/>
</dbReference>
<dbReference type="GO" id="GO:0016787">
    <property type="term" value="F:hydrolase activity"/>
    <property type="evidence" value="ECO:0007669"/>
    <property type="project" value="InterPro"/>
</dbReference>
<sequence>MGKETLTMSFVRAIVFSMPSCSIPLEPSVKLQILSDLHLSVAPMALPAGDADVVILAGDIARPQQAIEWARGFSQPVVYVPGNHEFYGSSLGETLRALRQLAEGTNVHVLDCEAVVIDGVRFLGTTLWTDFALYDAAGKHDDVLVESIRFVRDFTRIRVAEPAADGTVAPYFSPADSAALCARNVAWLREQLTRSNPGQATVIVTHHAPSPKSIHPRFADSLVNPAFISDLDTLVAGSGAALWVHGHTHDSFDYRLGDTRVVCNPRGYAFDGRIENAAFDPGFCATV</sequence>
<protein>
    <submittedName>
        <fullName evidence="2">Metallophosphoesterase</fullName>
    </submittedName>
</protein>
<organism evidence="2 3">
    <name type="scientific">Pandoraea terrae</name>
    <dbReference type="NCBI Taxonomy" id="1537710"/>
    <lineage>
        <taxon>Bacteria</taxon>
        <taxon>Pseudomonadati</taxon>
        <taxon>Pseudomonadota</taxon>
        <taxon>Betaproteobacteria</taxon>
        <taxon>Burkholderiales</taxon>
        <taxon>Burkholderiaceae</taxon>
        <taxon>Pandoraea</taxon>
    </lineage>
</organism>
<dbReference type="SUPFAM" id="SSF56300">
    <property type="entry name" value="Metallo-dependent phosphatases"/>
    <property type="match status" value="1"/>
</dbReference>
<dbReference type="InterPro" id="IPR029052">
    <property type="entry name" value="Metallo-depent_PP-like"/>
</dbReference>
<keyword evidence="3" id="KW-1185">Reference proteome</keyword>
<dbReference type="InterPro" id="IPR004843">
    <property type="entry name" value="Calcineurin-like_PHP"/>
</dbReference>
<proteinExistence type="predicted"/>
<evidence type="ECO:0000313" key="2">
    <source>
        <dbReference type="EMBL" id="VVE48044.1"/>
    </source>
</evidence>
<dbReference type="Pfam" id="PF00149">
    <property type="entry name" value="Metallophos"/>
    <property type="match status" value="1"/>
</dbReference>
<name>A0A5E4YH52_9BURK</name>
<dbReference type="EMBL" id="CABPRZ010000024">
    <property type="protein sequence ID" value="VVE48044.1"/>
    <property type="molecule type" value="Genomic_DNA"/>
</dbReference>
<accession>A0A5E4YH52</accession>
<reference evidence="2 3" key="1">
    <citation type="submission" date="2019-08" db="EMBL/GenBank/DDBJ databases">
        <authorList>
            <person name="Peeters C."/>
        </authorList>
    </citation>
    <scope>NUCLEOTIDE SEQUENCE [LARGE SCALE GENOMIC DNA]</scope>
    <source>
        <strain evidence="2 3">LMG 30175</strain>
    </source>
</reference>